<keyword evidence="2" id="KW-1185">Reference proteome</keyword>
<comment type="caution">
    <text evidence="1">The sequence shown here is derived from an EMBL/GenBank/DDBJ whole genome shotgun (WGS) entry which is preliminary data.</text>
</comment>
<name>A0ABR0SCY1_9HYPO</name>
<evidence type="ECO:0000313" key="2">
    <source>
        <dbReference type="Proteomes" id="UP001338125"/>
    </source>
</evidence>
<sequence length="90" mass="9510">MVAKGINEVDPLRIGSCQGGLFEYMQLCGVNARRESLKKVTCPAAVPQRCGVSGHETHPGSVLVSHQGVLRNQSIQVHIENVSGDSGVNG</sequence>
<gene>
    <name evidence="1" type="ORF">PT974_07910</name>
</gene>
<dbReference type="EMBL" id="JAVFKD010000014">
    <property type="protein sequence ID" value="KAK5989655.1"/>
    <property type="molecule type" value="Genomic_DNA"/>
</dbReference>
<protein>
    <submittedName>
        <fullName evidence="1">Uncharacterized protein</fullName>
    </submittedName>
</protein>
<proteinExistence type="predicted"/>
<accession>A0ABR0SCY1</accession>
<organism evidence="1 2">
    <name type="scientific">Cladobotryum mycophilum</name>
    <dbReference type="NCBI Taxonomy" id="491253"/>
    <lineage>
        <taxon>Eukaryota</taxon>
        <taxon>Fungi</taxon>
        <taxon>Dikarya</taxon>
        <taxon>Ascomycota</taxon>
        <taxon>Pezizomycotina</taxon>
        <taxon>Sordariomycetes</taxon>
        <taxon>Hypocreomycetidae</taxon>
        <taxon>Hypocreales</taxon>
        <taxon>Hypocreaceae</taxon>
        <taxon>Cladobotryum</taxon>
    </lineage>
</organism>
<reference evidence="1 2" key="1">
    <citation type="submission" date="2024-01" db="EMBL/GenBank/DDBJ databases">
        <title>Complete genome of Cladobotryum mycophilum ATHUM6906.</title>
        <authorList>
            <person name="Christinaki A.C."/>
            <person name="Myridakis A.I."/>
            <person name="Kouvelis V.N."/>
        </authorList>
    </citation>
    <scope>NUCLEOTIDE SEQUENCE [LARGE SCALE GENOMIC DNA]</scope>
    <source>
        <strain evidence="1 2">ATHUM6906</strain>
    </source>
</reference>
<dbReference type="Proteomes" id="UP001338125">
    <property type="component" value="Unassembled WGS sequence"/>
</dbReference>
<evidence type="ECO:0000313" key="1">
    <source>
        <dbReference type="EMBL" id="KAK5989655.1"/>
    </source>
</evidence>